<sequence length="96" mass="10587">MNLTLNIPDPLLRRLEAVCDDVPRAVLEGFAAEAYRTGTLSRAEVGLLLAHESTWETEDFLSTQAAWPAPTFDELAEDLSAHRVRPAARRSRAATP</sequence>
<proteinExistence type="predicted"/>
<protein>
    <submittedName>
        <fullName evidence="1">Uncharacterized protein</fullName>
    </submittedName>
</protein>
<name>A0ABS1CF36_9GAMM</name>
<comment type="caution">
    <text evidence="1">The sequence shown here is derived from an EMBL/GenBank/DDBJ whole genome shotgun (WGS) entry which is preliminary data.</text>
</comment>
<dbReference type="Proteomes" id="UP000748752">
    <property type="component" value="Unassembled WGS sequence"/>
</dbReference>
<dbReference type="RefSeq" id="WP_200235457.1">
    <property type="nucleotide sequence ID" value="NZ_NRRV01000012.1"/>
</dbReference>
<reference evidence="1 2" key="1">
    <citation type="journal article" date="2020" name="Microorganisms">
        <title>Osmotic Adaptation and Compatible Solute Biosynthesis of Phototrophic Bacteria as Revealed from Genome Analyses.</title>
        <authorList>
            <person name="Imhoff J.F."/>
            <person name="Rahn T."/>
            <person name="Kunzel S."/>
            <person name="Keller A."/>
            <person name="Neulinger S.C."/>
        </authorList>
    </citation>
    <scope>NUCLEOTIDE SEQUENCE [LARGE SCALE GENOMIC DNA]</scope>
    <source>
        <strain evidence="1 2">DSM 6210</strain>
    </source>
</reference>
<accession>A0ABS1CF36</accession>
<gene>
    <name evidence="1" type="ORF">CKO31_07160</name>
</gene>
<organism evidence="1 2">
    <name type="scientific">Thiohalocapsa halophila</name>
    <dbReference type="NCBI Taxonomy" id="69359"/>
    <lineage>
        <taxon>Bacteria</taxon>
        <taxon>Pseudomonadati</taxon>
        <taxon>Pseudomonadota</taxon>
        <taxon>Gammaproteobacteria</taxon>
        <taxon>Chromatiales</taxon>
        <taxon>Chromatiaceae</taxon>
        <taxon>Thiohalocapsa</taxon>
    </lineage>
</organism>
<dbReference type="EMBL" id="NRRV01000012">
    <property type="protein sequence ID" value="MBK1630527.1"/>
    <property type="molecule type" value="Genomic_DNA"/>
</dbReference>
<evidence type="ECO:0000313" key="1">
    <source>
        <dbReference type="EMBL" id="MBK1630527.1"/>
    </source>
</evidence>
<keyword evidence="2" id="KW-1185">Reference proteome</keyword>
<evidence type="ECO:0000313" key="2">
    <source>
        <dbReference type="Proteomes" id="UP000748752"/>
    </source>
</evidence>